<protein>
    <recommendedName>
        <fullName evidence="3">ATP-binding protein</fullName>
    </recommendedName>
</protein>
<dbReference type="RefSeq" id="WP_050496406.1">
    <property type="nucleotide sequence ID" value="NZ_JNAR01000013.1"/>
</dbReference>
<reference evidence="2" key="1">
    <citation type="journal article" date="2014" name="Sci. Data">
        <title>Genomes of diverse isolates of the marine cyanobacterium Prochlorococcus.</title>
        <authorList>
            <person name="Biller S."/>
            <person name="Berube P."/>
            <person name="Thompson J."/>
            <person name="Kelly L."/>
            <person name="Roggensack S."/>
            <person name="Awad L."/>
            <person name="Roache-Johnson K."/>
            <person name="Ding H."/>
            <person name="Giovannoni S.J."/>
            <person name="Moore L.R."/>
            <person name="Chisholm S.W."/>
        </authorList>
    </citation>
    <scope>NUCLEOTIDE SEQUENCE [LARGE SCALE GENOMIC DNA]</scope>
</reference>
<dbReference type="Proteomes" id="UP000030481">
    <property type="component" value="Unassembled WGS sequence"/>
</dbReference>
<comment type="caution">
    <text evidence="1">The sequence shown here is derived from an EMBL/GenBank/DDBJ whole genome shotgun (WGS) entry which is preliminary data.</text>
</comment>
<proteinExistence type="predicted"/>
<sequence>MTDSQSLNITPGMGVYGYFKHINYKSWYALAEFIDNAIQSFETKNGTFDTRNKCLINIKYDPNNSYLSVEDNAYGISEKEHERAFTAGIPPADRSGLSEFGIGMKSAGLWFSPDWTVVTQPIDSHKIFKYNLVEENLKVSDGFLSPEIQEKSSKSGFTRIELRKLHSQLRGNTIKKIKSHLSSIYRCFLKSNLLEIEFNGEKLEYIDPDILNSPPAWDENGQSFEWKKPLSFNLSNGASIKGFVAIREKGSTTQAGFSYFRRKRLIEGSDDEKRRPIEIFGSSNTFPYQRIFGEIHIDGFDVSHTKDSFNFLEYEDELNEKIKEIINSDPLKIIKQANEYRAKKLDEKSKIEMFIATKGITEKLGNENGIINTTFNKNVPENNLVSRLSDAIKGNNHPSITGINPNQSVNEKNDESSELNIQDQKFFKYSIGGVEWNISVSMSELKDSSLYSIEYLDKDSENINSKVKNIRILINSSHKLILDNCNNAPEAINVTQILLLAISTSEIIMTAQGHRFIGLLRQRINELVNNIVKNN</sequence>
<evidence type="ECO:0008006" key="3">
    <source>
        <dbReference type="Google" id="ProtNLM"/>
    </source>
</evidence>
<organism evidence="1 2">
    <name type="scientific">Prochlorococcus marinus str. MIT 9401</name>
    <dbReference type="NCBI Taxonomy" id="167551"/>
    <lineage>
        <taxon>Bacteria</taxon>
        <taxon>Bacillati</taxon>
        <taxon>Cyanobacteriota</taxon>
        <taxon>Cyanophyceae</taxon>
        <taxon>Synechococcales</taxon>
        <taxon>Prochlorococcaceae</taxon>
        <taxon>Prochlorococcus</taxon>
    </lineage>
</organism>
<accession>A0A0A2B3R3</accession>
<dbReference type="Pfam" id="PF13589">
    <property type="entry name" value="HATPase_c_3"/>
    <property type="match status" value="1"/>
</dbReference>
<dbReference type="Gene3D" id="3.30.565.10">
    <property type="entry name" value="Histidine kinase-like ATPase, C-terminal domain"/>
    <property type="match status" value="1"/>
</dbReference>
<dbReference type="SUPFAM" id="SSF55874">
    <property type="entry name" value="ATPase domain of HSP90 chaperone/DNA topoisomerase II/histidine kinase"/>
    <property type="match status" value="1"/>
</dbReference>
<dbReference type="EMBL" id="JNAR01000013">
    <property type="protein sequence ID" value="KGG07782.1"/>
    <property type="molecule type" value="Genomic_DNA"/>
</dbReference>
<evidence type="ECO:0000313" key="1">
    <source>
        <dbReference type="EMBL" id="KGG07782.1"/>
    </source>
</evidence>
<dbReference type="AlphaFoldDB" id="A0A0A2B3R3"/>
<dbReference type="InterPro" id="IPR036890">
    <property type="entry name" value="HATPase_C_sf"/>
</dbReference>
<evidence type="ECO:0000313" key="2">
    <source>
        <dbReference type="Proteomes" id="UP000030481"/>
    </source>
</evidence>
<gene>
    <name evidence="1" type="ORF">EV01_1059</name>
</gene>
<name>A0A0A2B3R3_PROMR</name>